<keyword evidence="3 8" id="KW-0436">Ligase</keyword>
<dbReference type="InterPro" id="IPR015262">
    <property type="entry name" value="tRNA_Ile_lys_synt_subst-bd"/>
</dbReference>
<dbReference type="InterPro" id="IPR012796">
    <property type="entry name" value="Lysidine-tRNA-synth_C"/>
</dbReference>
<comment type="similarity">
    <text evidence="8">Belongs to the tRNA(Ile)-lysidine synthase family.</text>
</comment>
<dbReference type="EMBL" id="JBHTKL010000007">
    <property type="protein sequence ID" value="MFD1021160.1"/>
    <property type="molecule type" value="Genomic_DNA"/>
</dbReference>
<evidence type="ECO:0000256" key="2">
    <source>
        <dbReference type="ARBA" id="ARBA00022490"/>
    </source>
</evidence>
<dbReference type="PANTHER" id="PTHR43033:SF1">
    <property type="entry name" value="TRNA(ILE)-LYSIDINE SYNTHASE-RELATED"/>
    <property type="match status" value="1"/>
</dbReference>
<dbReference type="HAMAP" id="MF_01161">
    <property type="entry name" value="tRNA_Ile_lys_synt"/>
    <property type="match status" value="1"/>
</dbReference>
<dbReference type="SMART" id="SM00977">
    <property type="entry name" value="TilS_C"/>
    <property type="match status" value="1"/>
</dbReference>
<organism evidence="10 11">
    <name type="scientific">Thalassobacillus hwangdonensis</name>
    <dbReference type="NCBI Taxonomy" id="546108"/>
    <lineage>
        <taxon>Bacteria</taxon>
        <taxon>Bacillati</taxon>
        <taxon>Bacillota</taxon>
        <taxon>Bacilli</taxon>
        <taxon>Bacillales</taxon>
        <taxon>Bacillaceae</taxon>
        <taxon>Thalassobacillus</taxon>
    </lineage>
</organism>
<comment type="function">
    <text evidence="8">Ligates lysine onto the cytidine present at position 34 of the AUA codon-specific tRNA(Ile) that contains the anticodon CAU, in an ATP-dependent manner. Cytidine is converted to lysidine, thus changing the amino acid specificity of the tRNA from methionine to isoleucine.</text>
</comment>
<feature type="binding site" evidence="8">
    <location>
        <begin position="30"/>
        <end position="35"/>
    </location>
    <ligand>
        <name>ATP</name>
        <dbReference type="ChEBI" id="CHEBI:30616"/>
    </ligand>
</feature>
<keyword evidence="6 8" id="KW-0067">ATP-binding</keyword>
<dbReference type="Gene3D" id="3.40.50.620">
    <property type="entry name" value="HUPs"/>
    <property type="match status" value="1"/>
</dbReference>
<dbReference type="EC" id="6.3.4.19" evidence="8"/>
<evidence type="ECO:0000313" key="11">
    <source>
        <dbReference type="Proteomes" id="UP001596990"/>
    </source>
</evidence>
<evidence type="ECO:0000256" key="6">
    <source>
        <dbReference type="ARBA" id="ARBA00022840"/>
    </source>
</evidence>
<dbReference type="NCBIfam" id="TIGR02432">
    <property type="entry name" value="lysidine_TilS_N"/>
    <property type="match status" value="1"/>
</dbReference>
<dbReference type="Pfam" id="PF01171">
    <property type="entry name" value="ATP_bind_3"/>
    <property type="match status" value="1"/>
</dbReference>
<evidence type="ECO:0000256" key="5">
    <source>
        <dbReference type="ARBA" id="ARBA00022741"/>
    </source>
</evidence>
<dbReference type="InterPro" id="IPR012795">
    <property type="entry name" value="tRNA_Ile_lys_synt_N"/>
</dbReference>
<dbReference type="SUPFAM" id="SSF56037">
    <property type="entry name" value="PheT/TilS domain"/>
    <property type="match status" value="1"/>
</dbReference>
<comment type="subcellular location">
    <subcellularLocation>
        <location evidence="1 8">Cytoplasm</location>
    </subcellularLocation>
</comment>
<dbReference type="Gene3D" id="3.30.465.60">
    <property type="match status" value="1"/>
</dbReference>
<protein>
    <recommendedName>
        <fullName evidence="8">tRNA(Ile)-lysidine synthase</fullName>
        <ecNumber evidence="8">6.3.4.19</ecNumber>
    </recommendedName>
    <alternativeName>
        <fullName evidence="8">tRNA(Ile)-2-lysyl-cytidine synthase</fullName>
    </alternativeName>
    <alternativeName>
        <fullName evidence="8">tRNA(Ile)-lysidine synthetase</fullName>
    </alternativeName>
</protein>
<evidence type="ECO:0000256" key="3">
    <source>
        <dbReference type="ARBA" id="ARBA00022598"/>
    </source>
</evidence>
<evidence type="ECO:0000313" key="10">
    <source>
        <dbReference type="EMBL" id="MFD1021160.1"/>
    </source>
</evidence>
<proteinExistence type="inferred from homology"/>
<dbReference type="InterPro" id="IPR012094">
    <property type="entry name" value="tRNA_Ile_lys_synt"/>
</dbReference>
<dbReference type="Proteomes" id="UP001596990">
    <property type="component" value="Unassembled WGS sequence"/>
</dbReference>
<dbReference type="Pfam" id="PF09179">
    <property type="entry name" value="TilS"/>
    <property type="match status" value="1"/>
</dbReference>
<keyword evidence="11" id="KW-1185">Reference proteome</keyword>
<evidence type="ECO:0000256" key="7">
    <source>
        <dbReference type="ARBA" id="ARBA00048539"/>
    </source>
</evidence>
<evidence type="ECO:0000256" key="8">
    <source>
        <dbReference type="HAMAP-Rule" id="MF_01161"/>
    </source>
</evidence>
<dbReference type="Pfam" id="PF11734">
    <property type="entry name" value="TilS_C"/>
    <property type="match status" value="1"/>
</dbReference>
<evidence type="ECO:0000259" key="9">
    <source>
        <dbReference type="SMART" id="SM00977"/>
    </source>
</evidence>
<name>A0ABW3L7I8_9BACI</name>
<dbReference type="InterPro" id="IPR014729">
    <property type="entry name" value="Rossmann-like_a/b/a_fold"/>
</dbReference>
<evidence type="ECO:0000256" key="4">
    <source>
        <dbReference type="ARBA" id="ARBA00022694"/>
    </source>
</evidence>
<dbReference type="CDD" id="cd01992">
    <property type="entry name" value="TilS_N"/>
    <property type="match status" value="1"/>
</dbReference>
<reference evidence="11" key="1">
    <citation type="journal article" date="2019" name="Int. J. Syst. Evol. Microbiol.">
        <title>The Global Catalogue of Microorganisms (GCM) 10K type strain sequencing project: providing services to taxonomists for standard genome sequencing and annotation.</title>
        <authorList>
            <consortium name="The Broad Institute Genomics Platform"/>
            <consortium name="The Broad Institute Genome Sequencing Center for Infectious Disease"/>
            <person name="Wu L."/>
            <person name="Ma J."/>
        </authorList>
    </citation>
    <scope>NUCLEOTIDE SEQUENCE [LARGE SCALE GENOMIC DNA]</scope>
    <source>
        <strain evidence="11">CCUG 56607</strain>
    </source>
</reference>
<dbReference type="NCBIfam" id="TIGR02433">
    <property type="entry name" value="lysidine_TilS_C"/>
    <property type="match status" value="1"/>
</dbReference>
<evidence type="ECO:0000256" key="1">
    <source>
        <dbReference type="ARBA" id="ARBA00004496"/>
    </source>
</evidence>
<gene>
    <name evidence="8 10" type="primary">tilS</name>
    <name evidence="10" type="ORF">ACFQ2J_18380</name>
</gene>
<sequence length="468" mass="53067">MKPKMKATVDSFIESQQFLQENCTVLVAVSGGADSMALLHYLKELKKEKNLTLIALSVDHGLRGNESLEDLQFVQSTCQEWGIEFSGTSVDVTSYKKKHGCGTQQAARSLRYDFFEQQMSLYEADVLALAHHGDDQAETLIMRLMRVTNPAAFQGIPLERVFGKGRIIRPLLCVEKQAILEYCKINQVPFRDDPSNADPVYTRNYIRLNILPLFKEQNPKFHRHAQLLSQRATEDEAFLHTQANSMVENVVKKGIGGREVSFEINEFSGYPIALQRRAFHLILNYLYRKAPNDLSYIHEEQFFDILNREMANARLDFPEGLRLYRSYGTVTFRFGQAGEPYTFELSPGESITLPDGGEISLSTSSDNQKSESAHAFACDIAHVSLPLIIRTRQPGDRMSCKGMEGSKKIKDIFIDQKVPADKRDTWPIVTDHTGRILWLVGLKKSEGKPSEVGTGEWLHVHYKNNETL</sequence>
<dbReference type="SUPFAM" id="SSF82829">
    <property type="entry name" value="MesJ substrate recognition domain-like"/>
    <property type="match status" value="1"/>
</dbReference>
<comment type="catalytic activity">
    <reaction evidence="7 8">
        <text>cytidine(34) in tRNA(Ile2) + L-lysine + ATP = lysidine(34) in tRNA(Ile2) + AMP + diphosphate + H(+)</text>
        <dbReference type="Rhea" id="RHEA:43744"/>
        <dbReference type="Rhea" id="RHEA-COMP:10625"/>
        <dbReference type="Rhea" id="RHEA-COMP:10670"/>
        <dbReference type="ChEBI" id="CHEBI:15378"/>
        <dbReference type="ChEBI" id="CHEBI:30616"/>
        <dbReference type="ChEBI" id="CHEBI:32551"/>
        <dbReference type="ChEBI" id="CHEBI:33019"/>
        <dbReference type="ChEBI" id="CHEBI:82748"/>
        <dbReference type="ChEBI" id="CHEBI:83665"/>
        <dbReference type="ChEBI" id="CHEBI:456215"/>
        <dbReference type="EC" id="6.3.4.19"/>
    </reaction>
</comment>
<comment type="caution">
    <text evidence="10">The sequence shown here is derived from an EMBL/GenBank/DDBJ whole genome shotgun (WGS) entry which is preliminary data.</text>
</comment>
<dbReference type="SUPFAM" id="SSF52402">
    <property type="entry name" value="Adenine nucleotide alpha hydrolases-like"/>
    <property type="match status" value="1"/>
</dbReference>
<keyword evidence="2 8" id="KW-0963">Cytoplasm</keyword>
<dbReference type="InterPro" id="IPR011063">
    <property type="entry name" value="TilS/TtcA_N"/>
</dbReference>
<keyword evidence="5 8" id="KW-0547">Nucleotide-binding</keyword>
<dbReference type="PANTHER" id="PTHR43033">
    <property type="entry name" value="TRNA(ILE)-LYSIDINE SYNTHASE-RELATED"/>
    <property type="match status" value="1"/>
</dbReference>
<dbReference type="GO" id="GO:0032267">
    <property type="term" value="F:tRNA(Ile)-lysidine synthase activity"/>
    <property type="evidence" value="ECO:0007669"/>
    <property type="project" value="UniProtKB-EC"/>
</dbReference>
<accession>A0ABW3L7I8</accession>
<feature type="domain" description="Lysidine-tRNA(Ile) synthetase C-terminal" evidence="9">
    <location>
        <begin position="387"/>
        <end position="460"/>
    </location>
</feature>
<comment type="domain">
    <text evidence="8">The N-terminal region contains the highly conserved SGGXDS motif, predicted to be a P-loop motif involved in ATP binding.</text>
</comment>
<keyword evidence="4 8" id="KW-0819">tRNA processing</keyword>